<sequence>MIREGAPPSAEKWSFGLSPLNQQRNGQPPFLCYSFAP</sequence>
<dbReference type="Proteomes" id="UP000075517">
    <property type="component" value="Unassembled WGS sequence"/>
</dbReference>
<gene>
    <name evidence="2" type="ORF">B4114_2611</name>
</gene>
<reference evidence="2 3" key="1">
    <citation type="submission" date="2016-01" db="EMBL/GenBank/DDBJ databases">
        <title>Draft Genome Sequences of Seven Thermophilic Sporeformers Isolated from Foods.</title>
        <authorList>
            <person name="Berendsen E.M."/>
            <person name="Wells-Bennik M.H."/>
            <person name="Krawcyk A.O."/>
            <person name="De Jong A."/>
            <person name="Holsappel S."/>
            <person name="Eijlander R.T."/>
            <person name="Kuipers O.P."/>
        </authorList>
    </citation>
    <scope>NUCLEOTIDE SEQUENCE [LARGE SCALE GENOMIC DNA]</scope>
    <source>
        <strain evidence="2 3">B4114</strain>
    </source>
</reference>
<feature type="region of interest" description="Disordered" evidence="1">
    <location>
        <begin position="1"/>
        <end position="27"/>
    </location>
</feature>
<evidence type="ECO:0000313" key="2">
    <source>
        <dbReference type="EMBL" id="KYD34553.1"/>
    </source>
</evidence>
<evidence type="ECO:0000313" key="3">
    <source>
        <dbReference type="Proteomes" id="UP000075517"/>
    </source>
</evidence>
<proteinExistence type="predicted"/>
<dbReference type="EMBL" id="LQYY01000044">
    <property type="protein sequence ID" value="KYD34553.1"/>
    <property type="molecule type" value="Genomic_DNA"/>
</dbReference>
<organism evidence="2 3">
    <name type="scientific">Geobacillus stearothermophilus</name>
    <name type="common">Bacillus stearothermophilus</name>
    <dbReference type="NCBI Taxonomy" id="1422"/>
    <lineage>
        <taxon>Bacteria</taxon>
        <taxon>Bacillati</taxon>
        <taxon>Bacillota</taxon>
        <taxon>Bacilli</taxon>
        <taxon>Bacillales</taxon>
        <taxon>Anoxybacillaceae</taxon>
        <taxon>Geobacillus</taxon>
    </lineage>
</organism>
<evidence type="ECO:0000256" key="1">
    <source>
        <dbReference type="SAM" id="MobiDB-lite"/>
    </source>
</evidence>
<dbReference type="AlphaFoldDB" id="A0A150NCX8"/>
<name>A0A150NCX8_GEOSE</name>
<comment type="caution">
    <text evidence="2">The sequence shown here is derived from an EMBL/GenBank/DDBJ whole genome shotgun (WGS) entry which is preliminary data.</text>
</comment>
<accession>A0A150NCX8</accession>
<protein>
    <submittedName>
        <fullName evidence="2">Uncharacterized protein</fullName>
    </submittedName>
</protein>